<keyword evidence="5" id="KW-1185">Reference proteome</keyword>
<dbReference type="PANTHER" id="PTHR35038">
    <property type="entry name" value="DISSIMILATORY SULFITE REDUCTASE SIRA"/>
    <property type="match status" value="1"/>
</dbReference>
<dbReference type="InterPro" id="IPR051829">
    <property type="entry name" value="Multiheme_Cytochr_ET"/>
</dbReference>
<dbReference type="InterPro" id="IPR019734">
    <property type="entry name" value="TPR_rpt"/>
</dbReference>
<dbReference type="InterPro" id="IPR011990">
    <property type="entry name" value="TPR-like_helical_dom_sf"/>
</dbReference>
<name>A0A517Z4H1_9PLAN</name>
<gene>
    <name evidence="4" type="ORF">Mal4_16870</name>
</gene>
<dbReference type="Gene3D" id="1.25.40.10">
    <property type="entry name" value="Tetratricopeptide repeat domain"/>
    <property type="match status" value="1"/>
</dbReference>
<feature type="domain" description="Cytochrome c-552/4" evidence="3">
    <location>
        <begin position="202"/>
        <end position="237"/>
    </location>
</feature>
<sequence length="623" mass="68623">MKSGIGALVFVLIGAGVLAAIGFAIAKRADGPEPDAAEVAENTAPAFTPPEVPPPPSQAYAGSQACAECHDDVSEHFRAHPMGRSLAAALEASKLEDYGRDDGFKLPLAPSATFEPFYFAEIADEAVMHHEMAIEKSGETIYDQAVPIAYTVGSGQRGRSYLINRDGLLFMSPMTWYSTKDQWDLSPGYERNNLHFGRRIVDGCLQCHAGRVAQVETNRYKAQPFIEASIGCERCHGPSQGHVDYWRAGGSDEKPDPILKLAELPRGRRDHVCFQCHLVGEQRLVRYGRNEFDFRPGDHVGDIWTIFLHGTGIEEGDGRASTEAVSQVEQMLSSVCYQKSNGALGCTSCHDPHSIPSADNRVEFYRSACLNCHGPDSTECSKPLDERLEVTAEDSCIACHMAPVAANDVPHTSQTDHRILRRPLEEALQPRAGGGLLVFGESEGVVPESEAKRGRAIFMVRTAEQADDAAIAVEAIPFLEKWLKSVPDDIEAGEVLGLAYHLVGDYPQAEQVWQRTLELDPDHEELLRRLFVLSHDSGELQSALAYGERLTKVNPWNYEYWGRLAHVLGQLGRLDEGIAAAEKAIAINPAVVNIYQWLAEVCAARGEQEKSERYRQRYEALAE</sequence>
<dbReference type="CDD" id="cd08168">
    <property type="entry name" value="Cytochrom_C3"/>
    <property type="match status" value="1"/>
</dbReference>
<dbReference type="KEGG" id="mri:Mal4_16870"/>
<dbReference type="PANTHER" id="PTHR35038:SF8">
    <property type="entry name" value="C-TYPE POLYHEME CYTOCHROME OMCC"/>
    <property type="match status" value="1"/>
</dbReference>
<keyword evidence="1" id="KW-0732">Signal</keyword>
<dbReference type="InterPro" id="IPR036280">
    <property type="entry name" value="Multihaem_cyt_sf"/>
</dbReference>
<keyword evidence="2" id="KW-0802">TPR repeat</keyword>
<dbReference type="Gene3D" id="1.10.1130.10">
    <property type="entry name" value="Flavocytochrome C3, Chain A"/>
    <property type="match status" value="1"/>
</dbReference>
<proteinExistence type="predicted"/>
<dbReference type="SUPFAM" id="SSF48452">
    <property type="entry name" value="TPR-like"/>
    <property type="match status" value="1"/>
</dbReference>
<evidence type="ECO:0000256" key="1">
    <source>
        <dbReference type="ARBA" id="ARBA00022729"/>
    </source>
</evidence>
<evidence type="ECO:0000259" key="3">
    <source>
        <dbReference type="Pfam" id="PF13435"/>
    </source>
</evidence>
<dbReference type="InterPro" id="IPR023155">
    <property type="entry name" value="Cyt_c-552/4"/>
</dbReference>
<dbReference type="SMART" id="SM00028">
    <property type="entry name" value="TPR"/>
    <property type="match status" value="2"/>
</dbReference>
<protein>
    <submittedName>
        <fullName evidence="4">Tetratricopeptide repeat protein</fullName>
    </submittedName>
</protein>
<evidence type="ECO:0000256" key="2">
    <source>
        <dbReference type="PROSITE-ProRule" id="PRU00339"/>
    </source>
</evidence>
<accession>A0A517Z4H1</accession>
<organism evidence="4 5">
    <name type="scientific">Maioricimonas rarisocia</name>
    <dbReference type="NCBI Taxonomy" id="2528026"/>
    <lineage>
        <taxon>Bacteria</taxon>
        <taxon>Pseudomonadati</taxon>
        <taxon>Planctomycetota</taxon>
        <taxon>Planctomycetia</taxon>
        <taxon>Planctomycetales</taxon>
        <taxon>Planctomycetaceae</taxon>
        <taxon>Maioricimonas</taxon>
    </lineage>
</organism>
<feature type="repeat" description="TPR" evidence="2">
    <location>
        <begin position="490"/>
        <end position="523"/>
    </location>
</feature>
<dbReference type="Pfam" id="PF13181">
    <property type="entry name" value="TPR_8"/>
    <property type="match status" value="1"/>
</dbReference>
<dbReference type="EMBL" id="CP036275">
    <property type="protein sequence ID" value="QDU37376.1"/>
    <property type="molecule type" value="Genomic_DNA"/>
</dbReference>
<dbReference type="Proteomes" id="UP000320496">
    <property type="component" value="Chromosome"/>
</dbReference>
<dbReference type="OrthoDB" id="234670at2"/>
<dbReference type="PROSITE" id="PS50005">
    <property type="entry name" value="TPR"/>
    <property type="match status" value="1"/>
</dbReference>
<evidence type="ECO:0000313" key="5">
    <source>
        <dbReference type="Proteomes" id="UP000320496"/>
    </source>
</evidence>
<dbReference type="AlphaFoldDB" id="A0A517Z4H1"/>
<evidence type="ECO:0000313" key="4">
    <source>
        <dbReference type="EMBL" id="QDU37376.1"/>
    </source>
</evidence>
<dbReference type="Pfam" id="PF13435">
    <property type="entry name" value="Cytochrome_C554"/>
    <property type="match status" value="1"/>
</dbReference>
<reference evidence="4 5" key="1">
    <citation type="submission" date="2019-02" db="EMBL/GenBank/DDBJ databases">
        <title>Deep-cultivation of Planctomycetes and their phenomic and genomic characterization uncovers novel biology.</title>
        <authorList>
            <person name="Wiegand S."/>
            <person name="Jogler M."/>
            <person name="Boedeker C."/>
            <person name="Pinto D."/>
            <person name="Vollmers J."/>
            <person name="Rivas-Marin E."/>
            <person name="Kohn T."/>
            <person name="Peeters S.H."/>
            <person name="Heuer A."/>
            <person name="Rast P."/>
            <person name="Oberbeckmann S."/>
            <person name="Bunk B."/>
            <person name="Jeske O."/>
            <person name="Meyerdierks A."/>
            <person name="Storesund J.E."/>
            <person name="Kallscheuer N."/>
            <person name="Luecker S."/>
            <person name="Lage O.M."/>
            <person name="Pohl T."/>
            <person name="Merkel B.J."/>
            <person name="Hornburger P."/>
            <person name="Mueller R.-W."/>
            <person name="Bruemmer F."/>
            <person name="Labrenz M."/>
            <person name="Spormann A.M."/>
            <person name="Op den Camp H."/>
            <person name="Overmann J."/>
            <person name="Amann R."/>
            <person name="Jetten M.S.M."/>
            <person name="Mascher T."/>
            <person name="Medema M.H."/>
            <person name="Devos D.P."/>
            <person name="Kaster A.-K."/>
            <person name="Ovreas L."/>
            <person name="Rohde M."/>
            <person name="Galperin M.Y."/>
            <person name="Jogler C."/>
        </authorList>
    </citation>
    <scope>NUCLEOTIDE SEQUENCE [LARGE SCALE GENOMIC DNA]</scope>
    <source>
        <strain evidence="4 5">Mal4</strain>
    </source>
</reference>
<dbReference type="SUPFAM" id="SSF48695">
    <property type="entry name" value="Multiheme cytochromes"/>
    <property type="match status" value="1"/>
</dbReference>
<dbReference type="RefSeq" id="WP_145368159.1">
    <property type="nucleotide sequence ID" value="NZ_CP036275.1"/>
</dbReference>